<keyword evidence="1" id="KW-0812">Transmembrane</keyword>
<keyword evidence="3" id="KW-1185">Reference proteome</keyword>
<name>A0A2R8FBJ9_9CHLA</name>
<organism evidence="2 3">
    <name type="scientific">Chlamydia serpentis</name>
    <dbReference type="NCBI Taxonomy" id="1967782"/>
    <lineage>
        <taxon>Bacteria</taxon>
        <taxon>Pseudomonadati</taxon>
        <taxon>Chlamydiota</taxon>
        <taxon>Chlamydiia</taxon>
        <taxon>Chlamydiales</taxon>
        <taxon>Chlamydiaceae</taxon>
        <taxon>Chlamydia/Chlamydophila group</taxon>
        <taxon>Chlamydia</taxon>
    </lineage>
</organism>
<keyword evidence="1" id="KW-0472">Membrane</keyword>
<dbReference type="RefSeq" id="WP_108896670.1">
    <property type="nucleotide sequence ID" value="NZ_LT993738.1"/>
</dbReference>
<gene>
    <name evidence="2" type="ORF">C10C_0563</name>
</gene>
<evidence type="ECO:0000313" key="3">
    <source>
        <dbReference type="Proteomes" id="UP000244926"/>
    </source>
</evidence>
<keyword evidence="1" id="KW-1133">Transmembrane helix</keyword>
<protein>
    <submittedName>
        <fullName evidence="2">Uncharacterized protein</fullName>
    </submittedName>
</protein>
<dbReference type="OrthoDB" id="19167at2"/>
<sequence>MSEIAFNYTPLSQDSLGNRIKVSWRADFSIRCRYEIASAIAILGLLIALCASAAVSIIFTANPLAQVFIEGCLVIGFLPVPLAIGLLVLGIILLLYGIYLFPRQHE</sequence>
<dbReference type="KEGG" id="csee:C10C_0563"/>
<dbReference type="Proteomes" id="UP000244926">
    <property type="component" value="Chromosome I"/>
</dbReference>
<accession>A0A2R8FBJ9</accession>
<evidence type="ECO:0000256" key="1">
    <source>
        <dbReference type="SAM" id="Phobius"/>
    </source>
</evidence>
<dbReference type="AlphaFoldDB" id="A0A2R8FBJ9"/>
<reference evidence="3" key="1">
    <citation type="submission" date="2017-11" db="EMBL/GenBank/DDBJ databases">
        <authorList>
            <person name="Seth-Smith MB H."/>
        </authorList>
    </citation>
    <scope>NUCLEOTIDE SEQUENCE [LARGE SCALE GENOMIC DNA]</scope>
</reference>
<feature type="transmembrane region" description="Helical" evidence="1">
    <location>
        <begin position="39"/>
        <end position="61"/>
    </location>
</feature>
<feature type="transmembrane region" description="Helical" evidence="1">
    <location>
        <begin position="73"/>
        <end position="101"/>
    </location>
</feature>
<evidence type="ECO:0000313" key="2">
    <source>
        <dbReference type="EMBL" id="SPN73721.1"/>
    </source>
</evidence>
<dbReference type="EMBL" id="LT993738">
    <property type="protein sequence ID" value="SPN73721.1"/>
    <property type="molecule type" value="Genomic_DNA"/>
</dbReference>
<proteinExistence type="predicted"/>